<feature type="transmembrane region" description="Helical" evidence="5">
    <location>
        <begin position="7"/>
        <end position="35"/>
    </location>
</feature>
<sequence>MVIWMIWFIAAGILLVAEMLTLTFYLLWLCVGAAAAGLVSLAAPDAVLMQVLTGSLVALGLTLFSKPMVSRFRASRGFKDIGTDIVGKQGIVVQPIEQGRRGQVKVGGDTWSATSAQNLAADEKVRVIGRGNAIIEVERWEV</sequence>
<keyword evidence="8" id="KW-1185">Reference proteome</keyword>
<dbReference type="EMBL" id="RQPI01000003">
    <property type="protein sequence ID" value="RQW12398.1"/>
    <property type="molecule type" value="Genomic_DNA"/>
</dbReference>
<dbReference type="OrthoDB" id="894082at2"/>
<dbReference type="AlphaFoldDB" id="A0A3N9P857"/>
<dbReference type="SUPFAM" id="SSF141322">
    <property type="entry name" value="NfeD domain-like"/>
    <property type="match status" value="1"/>
</dbReference>
<dbReference type="InterPro" id="IPR002810">
    <property type="entry name" value="NfeD-like_C"/>
</dbReference>
<evidence type="ECO:0000259" key="6">
    <source>
        <dbReference type="Pfam" id="PF01957"/>
    </source>
</evidence>
<name>A0A3N9P857_9BACL</name>
<dbReference type="InterPro" id="IPR012340">
    <property type="entry name" value="NA-bd_OB-fold"/>
</dbReference>
<evidence type="ECO:0000256" key="1">
    <source>
        <dbReference type="ARBA" id="ARBA00004141"/>
    </source>
</evidence>
<evidence type="ECO:0000313" key="8">
    <source>
        <dbReference type="Proteomes" id="UP000282529"/>
    </source>
</evidence>
<reference evidence="7 8" key="1">
    <citation type="submission" date="2018-11" db="EMBL/GenBank/DDBJ databases">
        <title>Genome sequence of strain 7197.</title>
        <authorList>
            <person name="Gao J."/>
            <person name="Sun J."/>
        </authorList>
    </citation>
    <scope>NUCLEOTIDE SEQUENCE [LARGE SCALE GENOMIC DNA]</scope>
    <source>
        <strain evidence="7 8">7197</strain>
    </source>
</reference>
<comment type="subcellular location">
    <subcellularLocation>
        <location evidence="1">Membrane</location>
        <topology evidence="1">Multi-pass membrane protein</topology>
    </subcellularLocation>
</comment>
<dbReference type="GO" id="GO:0005886">
    <property type="term" value="C:plasma membrane"/>
    <property type="evidence" value="ECO:0007669"/>
    <property type="project" value="TreeGrafter"/>
</dbReference>
<keyword evidence="2 5" id="KW-0812">Transmembrane</keyword>
<accession>A0A3N9P857</accession>
<dbReference type="Proteomes" id="UP000282529">
    <property type="component" value="Unassembled WGS sequence"/>
</dbReference>
<evidence type="ECO:0000256" key="4">
    <source>
        <dbReference type="ARBA" id="ARBA00023136"/>
    </source>
</evidence>
<dbReference type="PANTHER" id="PTHR33507">
    <property type="entry name" value="INNER MEMBRANE PROTEIN YBBJ"/>
    <property type="match status" value="1"/>
</dbReference>
<protein>
    <submittedName>
        <fullName evidence="7">NfeD family protein</fullName>
    </submittedName>
</protein>
<dbReference type="Pfam" id="PF01957">
    <property type="entry name" value="NfeD"/>
    <property type="match status" value="1"/>
</dbReference>
<evidence type="ECO:0000256" key="3">
    <source>
        <dbReference type="ARBA" id="ARBA00022989"/>
    </source>
</evidence>
<dbReference type="Gene3D" id="2.40.50.140">
    <property type="entry name" value="Nucleic acid-binding proteins"/>
    <property type="match status" value="1"/>
</dbReference>
<dbReference type="RefSeq" id="WP_124695125.1">
    <property type="nucleotide sequence ID" value="NZ_JBHUFE010000004.1"/>
</dbReference>
<dbReference type="PANTHER" id="PTHR33507:SF3">
    <property type="entry name" value="INNER MEMBRANE PROTEIN YBBJ"/>
    <property type="match status" value="1"/>
</dbReference>
<evidence type="ECO:0000256" key="5">
    <source>
        <dbReference type="SAM" id="Phobius"/>
    </source>
</evidence>
<comment type="caution">
    <text evidence="7">The sequence shown here is derived from an EMBL/GenBank/DDBJ whole genome shotgun (WGS) entry which is preliminary data.</text>
</comment>
<organism evidence="7 8">
    <name type="scientific">Paenibacillus rhizophilus</name>
    <dbReference type="NCBI Taxonomy" id="1850366"/>
    <lineage>
        <taxon>Bacteria</taxon>
        <taxon>Bacillati</taxon>
        <taxon>Bacillota</taxon>
        <taxon>Bacilli</taxon>
        <taxon>Bacillales</taxon>
        <taxon>Paenibacillaceae</taxon>
        <taxon>Paenibacillus</taxon>
    </lineage>
</organism>
<proteinExistence type="predicted"/>
<gene>
    <name evidence="7" type="ORF">EH198_08620</name>
</gene>
<evidence type="ECO:0000256" key="2">
    <source>
        <dbReference type="ARBA" id="ARBA00022692"/>
    </source>
</evidence>
<feature type="transmembrane region" description="Helical" evidence="5">
    <location>
        <begin position="47"/>
        <end position="64"/>
    </location>
</feature>
<feature type="domain" description="NfeD-like C-terminal" evidence="6">
    <location>
        <begin position="84"/>
        <end position="139"/>
    </location>
</feature>
<evidence type="ECO:0000313" key="7">
    <source>
        <dbReference type="EMBL" id="RQW12398.1"/>
    </source>
</evidence>
<dbReference type="InterPro" id="IPR052165">
    <property type="entry name" value="Membrane_assoc_protease"/>
</dbReference>
<keyword evidence="3 5" id="KW-1133">Transmembrane helix</keyword>
<keyword evidence="4 5" id="KW-0472">Membrane</keyword>